<protein>
    <submittedName>
        <fullName evidence="2">Uncharacterized protein</fullName>
    </submittedName>
</protein>
<dbReference type="EMBL" id="VGJX01000225">
    <property type="protein sequence ID" value="MBM3274467.1"/>
    <property type="molecule type" value="Genomic_DNA"/>
</dbReference>
<accession>A0A937X559</accession>
<keyword evidence="1" id="KW-0732">Signal</keyword>
<dbReference type="PROSITE" id="PS51257">
    <property type="entry name" value="PROKAR_LIPOPROTEIN"/>
    <property type="match status" value="1"/>
</dbReference>
<evidence type="ECO:0000313" key="3">
    <source>
        <dbReference type="Proteomes" id="UP000703893"/>
    </source>
</evidence>
<gene>
    <name evidence="2" type="ORF">FJZ00_04905</name>
</gene>
<evidence type="ECO:0000256" key="1">
    <source>
        <dbReference type="SAM" id="SignalP"/>
    </source>
</evidence>
<evidence type="ECO:0000313" key="2">
    <source>
        <dbReference type="EMBL" id="MBM3274467.1"/>
    </source>
</evidence>
<dbReference type="AlphaFoldDB" id="A0A937X559"/>
<feature type="chain" id="PRO_5038140384" evidence="1">
    <location>
        <begin position="20"/>
        <end position="324"/>
    </location>
</feature>
<comment type="caution">
    <text evidence="2">The sequence shown here is derived from an EMBL/GenBank/DDBJ whole genome shotgun (WGS) entry which is preliminary data.</text>
</comment>
<reference evidence="2 3" key="1">
    <citation type="submission" date="2019-03" db="EMBL/GenBank/DDBJ databases">
        <title>Lake Tanganyika Metagenome-Assembled Genomes (MAGs).</title>
        <authorList>
            <person name="Tran P."/>
        </authorList>
    </citation>
    <scope>NUCLEOTIDE SEQUENCE [LARGE SCALE GENOMIC DNA]</scope>
    <source>
        <strain evidence="2">K_DeepCast_65m_m2_236</strain>
    </source>
</reference>
<organism evidence="2 3">
    <name type="scientific">Candidatus Tanganyikabacteria bacterium</name>
    <dbReference type="NCBI Taxonomy" id="2961651"/>
    <lineage>
        <taxon>Bacteria</taxon>
        <taxon>Bacillati</taxon>
        <taxon>Candidatus Sericytochromatia</taxon>
        <taxon>Candidatus Tanganyikabacteria</taxon>
    </lineage>
</organism>
<feature type="non-terminal residue" evidence="2">
    <location>
        <position position="324"/>
    </location>
</feature>
<feature type="signal peptide" evidence="1">
    <location>
        <begin position="1"/>
        <end position="19"/>
    </location>
</feature>
<name>A0A937X559_9BACT</name>
<sequence>MAGVKKGFPAAFALGVAIAAVCGLSACTQVPRINATATKAADTSEPGVVDVSPRNTLTSSATTLGGLAVGPAELAKTNAAIVGNNAAGIVGNNAAGIVGNNAAGVVGNNAAGFRTLGLESESAIQDALVYLTDPEDRFYKVGGEFVETHTDATGKYAFKTGIPIGMSVIVNVLLAKDQREVGYTVPRSGGDNKVDISLATTFVTEYLRFRAGQAGKDMSYYELAALPELTERTEKALAAGELATPSLYIGEIGTMNNSYALAVERDVQGLREPWRKLLGNRLLVGWSVAGNGLMGSPRRNSIGRDTELTVPKGLTMDKAGNLYI</sequence>
<dbReference type="Proteomes" id="UP000703893">
    <property type="component" value="Unassembled WGS sequence"/>
</dbReference>
<proteinExistence type="predicted"/>